<keyword evidence="3" id="KW-1185">Reference proteome</keyword>
<evidence type="ECO:0000313" key="2">
    <source>
        <dbReference type="EMBL" id="GHD59627.1"/>
    </source>
</evidence>
<evidence type="ECO:0000313" key="3">
    <source>
        <dbReference type="Proteomes" id="UP000630353"/>
    </source>
</evidence>
<dbReference type="Gene3D" id="3.40.50.410">
    <property type="entry name" value="von Willebrand factor, type A domain"/>
    <property type="match status" value="1"/>
</dbReference>
<evidence type="ECO:0000259" key="1">
    <source>
        <dbReference type="PROSITE" id="PS50234"/>
    </source>
</evidence>
<dbReference type="InterPro" id="IPR036465">
    <property type="entry name" value="vWFA_dom_sf"/>
</dbReference>
<dbReference type="PROSITE" id="PS50234">
    <property type="entry name" value="VWFA"/>
    <property type="match status" value="1"/>
</dbReference>
<proteinExistence type="predicted"/>
<protein>
    <recommendedName>
        <fullName evidence="1">VWFA domain-containing protein</fullName>
    </recommendedName>
</protein>
<sequence>MEGRPGIGWLAGSVLLALAGGLLPDSVIADVPVDLELVLAIDASDSVDGAEYALQIGGLADAFRDPAVHRAIGGGPLGSIAVAVVEWSGRYQQFVQIPWTRLDGAAASAAFADQIAGLGRAFDSGVTSISGALDFAAAQFGNNGFVAARQVIDISSDGVQNQGRRIDLAREAVLARDVTINALVILNEMPDLEEYFGERVIGGFGAFVMAANDYPDYPEAIRRKLLREIGETPVSRLGGGVGQLAGLPSDAGSRPGPP</sequence>
<organism evidence="2 3">
    <name type="scientific">Thalassobaculum fulvum</name>
    <dbReference type="NCBI Taxonomy" id="1633335"/>
    <lineage>
        <taxon>Bacteria</taxon>
        <taxon>Pseudomonadati</taxon>
        <taxon>Pseudomonadota</taxon>
        <taxon>Alphaproteobacteria</taxon>
        <taxon>Rhodospirillales</taxon>
        <taxon>Thalassobaculaceae</taxon>
        <taxon>Thalassobaculum</taxon>
    </lineage>
</organism>
<feature type="domain" description="VWFA" evidence="1">
    <location>
        <begin position="36"/>
        <end position="229"/>
    </location>
</feature>
<reference evidence="2" key="1">
    <citation type="journal article" date="2014" name="Int. J. Syst. Evol. Microbiol.">
        <title>Complete genome sequence of Corynebacterium casei LMG S-19264T (=DSM 44701T), isolated from a smear-ripened cheese.</title>
        <authorList>
            <consortium name="US DOE Joint Genome Institute (JGI-PGF)"/>
            <person name="Walter F."/>
            <person name="Albersmeier A."/>
            <person name="Kalinowski J."/>
            <person name="Ruckert C."/>
        </authorList>
    </citation>
    <scope>NUCLEOTIDE SEQUENCE</scope>
    <source>
        <strain evidence="2">KCTC 42651</strain>
    </source>
</reference>
<dbReference type="Pfam" id="PF06707">
    <property type="entry name" value="DUF1194"/>
    <property type="match status" value="1"/>
</dbReference>
<dbReference type="RefSeq" id="WP_189993741.1">
    <property type="nucleotide sequence ID" value="NZ_BMZS01000011.1"/>
</dbReference>
<dbReference type="InterPro" id="IPR002035">
    <property type="entry name" value="VWF_A"/>
</dbReference>
<reference evidence="2" key="2">
    <citation type="submission" date="2020-09" db="EMBL/GenBank/DDBJ databases">
        <authorList>
            <person name="Sun Q."/>
            <person name="Kim S."/>
        </authorList>
    </citation>
    <scope>NUCLEOTIDE SEQUENCE</scope>
    <source>
        <strain evidence="2">KCTC 42651</strain>
    </source>
</reference>
<name>A0A918XVJ2_9PROT</name>
<dbReference type="InterPro" id="IPR010607">
    <property type="entry name" value="DUF1194"/>
</dbReference>
<dbReference type="Proteomes" id="UP000630353">
    <property type="component" value="Unassembled WGS sequence"/>
</dbReference>
<gene>
    <name evidence="2" type="ORF">GCM10017083_44210</name>
</gene>
<dbReference type="AlphaFoldDB" id="A0A918XVJ2"/>
<dbReference type="SUPFAM" id="SSF53300">
    <property type="entry name" value="vWA-like"/>
    <property type="match status" value="1"/>
</dbReference>
<comment type="caution">
    <text evidence="2">The sequence shown here is derived from an EMBL/GenBank/DDBJ whole genome shotgun (WGS) entry which is preliminary data.</text>
</comment>
<accession>A0A918XVJ2</accession>
<dbReference type="EMBL" id="BMZS01000011">
    <property type="protein sequence ID" value="GHD59627.1"/>
    <property type="molecule type" value="Genomic_DNA"/>
</dbReference>